<feature type="domain" description="Spore coat protein U/FanG" evidence="2">
    <location>
        <begin position="22"/>
        <end position="167"/>
    </location>
</feature>
<comment type="caution">
    <text evidence="3">The sequence shown here is derived from an EMBL/GenBank/DDBJ whole genome shotgun (WGS) entry which is preliminary data.</text>
</comment>
<protein>
    <recommendedName>
        <fullName evidence="2">Spore coat protein U/FanG domain-containing protein</fullName>
    </recommendedName>
</protein>
<dbReference type="Pfam" id="PF05229">
    <property type="entry name" value="SCPU"/>
    <property type="match status" value="2"/>
</dbReference>
<dbReference type="AlphaFoldDB" id="A0A2P7AUG0"/>
<dbReference type="EMBL" id="PGGN01000002">
    <property type="protein sequence ID" value="PSH57850.1"/>
    <property type="molecule type" value="Genomic_DNA"/>
</dbReference>
<name>A0A2P7AUG0_9HYPH</name>
<dbReference type="InterPro" id="IPR007893">
    <property type="entry name" value="Spore_coat_U/FanG"/>
</dbReference>
<proteinExistence type="predicted"/>
<dbReference type="SMART" id="SM00972">
    <property type="entry name" value="SCPU"/>
    <property type="match status" value="1"/>
</dbReference>
<reference evidence="4" key="1">
    <citation type="submission" date="2017-11" db="EMBL/GenBank/DDBJ databases">
        <authorList>
            <person name="Kuznetsova I."/>
            <person name="Sazanova A."/>
            <person name="Chirak E."/>
            <person name="Safronova V."/>
            <person name="Willems A."/>
        </authorList>
    </citation>
    <scope>NUCLEOTIDE SEQUENCE [LARGE SCALE GENOMIC DNA]</scope>
    <source>
        <strain evidence="4">PEPV15</strain>
    </source>
</reference>
<dbReference type="OrthoDB" id="7478692at2"/>
<keyword evidence="4" id="KW-1185">Reference proteome</keyword>
<feature type="domain" description="Spore coat protein U/FanG" evidence="2">
    <location>
        <begin position="191"/>
        <end position="324"/>
    </location>
</feature>
<dbReference type="InterPro" id="IPR053167">
    <property type="entry name" value="Spore_coat_component"/>
</dbReference>
<gene>
    <name evidence="3" type="ORF">CU100_09125</name>
</gene>
<evidence type="ECO:0000313" key="3">
    <source>
        <dbReference type="EMBL" id="PSH57850.1"/>
    </source>
</evidence>
<feature type="chain" id="PRO_5015203714" description="Spore coat protein U/FanG domain-containing protein" evidence="1">
    <location>
        <begin position="24"/>
        <end position="328"/>
    </location>
</feature>
<evidence type="ECO:0000313" key="4">
    <source>
        <dbReference type="Proteomes" id="UP000241158"/>
    </source>
</evidence>
<keyword evidence="1" id="KW-0732">Signal</keyword>
<sequence>MKRFLLPLMGLVALLLLAAPASAANPNCTFTVDGMNFGKGDPARDRNLDMTVTISADCSQDGLDIFSLLMPSIKMCVAISPEPAGSDTGWRHLSGSTGDTLRYNVYTAPDRKTVLKANEKVAVPVVFQWELLTLGRRKGAGTMQIAGRMPPRQSVPDGLYTANVPMTISYFENPFEADKDCNNPSERRAQKTFKAAFLYVSSCQLSITSDIDFGKVLDLDQALQAQGALRANCDKELPYTIRMGWGNNTESGTANGRFMSNGKEKVKYELFQDSQRMLVWGDGPNDLLKGKKGTGIPISIPIYARVPKQATPPPGTYTDNVVVTLEYN</sequence>
<dbReference type="Proteomes" id="UP000241158">
    <property type="component" value="Unassembled WGS sequence"/>
</dbReference>
<organism evidence="3 4">
    <name type="scientific">Phyllobacterium endophyticum</name>
    <dbReference type="NCBI Taxonomy" id="1149773"/>
    <lineage>
        <taxon>Bacteria</taxon>
        <taxon>Pseudomonadati</taxon>
        <taxon>Pseudomonadota</taxon>
        <taxon>Alphaproteobacteria</taxon>
        <taxon>Hyphomicrobiales</taxon>
        <taxon>Phyllobacteriaceae</taxon>
        <taxon>Phyllobacterium</taxon>
    </lineage>
</organism>
<dbReference type="PANTHER" id="PTHR37089">
    <property type="entry name" value="PROTEIN U-RELATED"/>
    <property type="match status" value="1"/>
</dbReference>
<evidence type="ECO:0000259" key="2">
    <source>
        <dbReference type="Pfam" id="PF05229"/>
    </source>
</evidence>
<dbReference type="RefSeq" id="WP_106716279.1">
    <property type="nucleotide sequence ID" value="NZ_JACHXT010000001.1"/>
</dbReference>
<dbReference type="PANTHER" id="PTHR37089:SF3">
    <property type="entry name" value="EXPORTED PROTEIN"/>
    <property type="match status" value="1"/>
</dbReference>
<evidence type="ECO:0000256" key="1">
    <source>
        <dbReference type="SAM" id="SignalP"/>
    </source>
</evidence>
<feature type="signal peptide" evidence="1">
    <location>
        <begin position="1"/>
        <end position="23"/>
    </location>
</feature>
<accession>A0A2P7AUG0</accession>